<dbReference type="RefSeq" id="XP_019052386.1">
    <property type="nucleotide sequence ID" value="XM_019196841.1"/>
</dbReference>
<dbReference type="SUPFAM" id="SSF53756">
    <property type="entry name" value="UDP-Glycosyltransferase/glycogen phosphorylase"/>
    <property type="match status" value="1"/>
</dbReference>
<dbReference type="OrthoDB" id="512920at2759"/>
<accession>A0A1U8Q2X8</accession>
<dbReference type="InterPro" id="IPR001296">
    <property type="entry name" value="Glyco_trans_1"/>
</dbReference>
<dbReference type="UniPathway" id="UPA00152"/>
<gene>
    <name evidence="8" type="primary">LOC104592602</name>
</gene>
<organism evidence="7 8">
    <name type="scientific">Nelumbo nucifera</name>
    <name type="common">Sacred lotus</name>
    <dbReference type="NCBI Taxonomy" id="4432"/>
    <lineage>
        <taxon>Eukaryota</taxon>
        <taxon>Viridiplantae</taxon>
        <taxon>Streptophyta</taxon>
        <taxon>Embryophyta</taxon>
        <taxon>Tracheophyta</taxon>
        <taxon>Spermatophyta</taxon>
        <taxon>Magnoliopsida</taxon>
        <taxon>Proteales</taxon>
        <taxon>Nelumbonaceae</taxon>
        <taxon>Nelumbo</taxon>
    </lineage>
</organism>
<protein>
    <submittedName>
        <fullName evidence="8">Granule-bound starch synthase 2, chloroplastic/amyloplastic-like</fullName>
    </submittedName>
</protein>
<dbReference type="eggNOG" id="ENOG502QT35">
    <property type="taxonomic scope" value="Eukaryota"/>
</dbReference>
<evidence type="ECO:0000313" key="7">
    <source>
        <dbReference type="Proteomes" id="UP000189703"/>
    </source>
</evidence>
<dbReference type="GeneID" id="104592602"/>
<dbReference type="GO" id="GO:0019252">
    <property type="term" value="P:starch biosynthetic process"/>
    <property type="evidence" value="ECO:0007669"/>
    <property type="project" value="UniProtKB-UniPathway"/>
</dbReference>
<dbReference type="Pfam" id="PF00534">
    <property type="entry name" value="Glycos_transf_1"/>
    <property type="match status" value="1"/>
</dbReference>
<keyword evidence="7" id="KW-1185">Reference proteome</keyword>
<evidence type="ECO:0000313" key="8">
    <source>
        <dbReference type="RefSeq" id="XP_019052386.1"/>
    </source>
</evidence>
<evidence type="ECO:0000256" key="2">
    <source>
        <dbReference type="ARBA" id="ARBA00022676"/>
    </source>
</evidence>
<proteinExistence type="predicted"/>
<dbReference type="PANTHER" id="PTHR45825">
    <property type="entry name" value="GRANULE-BOUND STARCH SYNTHASE 1, CHLOROPLASTIC/AMYLOPLASTIC"/>
    <property type="match status" value="1"/>
</dbReference>
<dbReference type="PANTHER" id="PTHR45825:SF2">
    <property type="entry name" value="STARCH SYNTHASE 2, CHLOROPLASTIC_AMYLOPLASTIC"/>
    <property type="match status" value="1"/>
</dbReference>
<name>A0A1U8Q2X8_NELNU</name>
<evidence type="ECO:0000256" key="1">
    <source>
        <dbReference type="ARBA" id="ARBA00004727"/>
    </source>
</evidence>
<dbReference type="KEGG" id="nnu:104592602"/>
<comment type="pathway">
    <text evidence="1">Glycan biosynthesis; starch biosynthesis.</text>
</comment>
<dbReference type="STRING" id="4432.A0A1U8Q2X8"/>
<dbReference type="InterPro" id="IPR013534">
    <property type="entry name" value="Starch_synth_cat_dom"/>
</dbReference>
<dbReference type="InParanoid" id="A0A1U8Q2X8"/>
<keyword evidence="4" id="KW-0750">Starch biosynthesis</keyword>
<sequence>MVLFGKAALEVLFCKYTRCVPVIHNIAHRGRGPVRGFRYVDLPQNYFKLHDPGGGEHFNVLVASLKAADRGVTVSHGYAWELKTKEGGWGLHQIINECDWKLKGIVNEIDANEGNPQLDVYLASDGYTNYSAETLQTGKPQCKAALQRELGLPLRENVPLIRFIGRLDHQKGVDLVAESIPWMVDQDVQLVMLVTGRPDREQLLKHSERQHHDKARGWVGFSVKMAHRITAGADILLMPSRFEPCGLNQLYALSYGAVPVVHVVGGLRDSVQPFDPLAEFQATYPEFELEDKLVVQ</sequence>
<feature type="domain" description="Starch synthase catalytic" evidence="6">
    <location>
        <begin position="13"/>
        <end position="96"/>
    </location>
</feature>
<keyword evidence="2" id="KW-0328">Glycosyltransferase</keyword>
<reference evidence="8" key="1">
    <citation type="submission" date="2025-08" db="UniProtKB">
        <authorList>
            <consortium name="RefSeq"/>
        </authorList>
    </citation>
    <scope>IDENTIFICATION</scope>
</reference>
<dbReference type="AlphaFoldDB" id="A0A1U8Q2X8"/>
<evidence type="ECO:0000256" key="4">
    <source>
        <dbReference type="ARBA" id="ARBA00022922"/>
    </source>
</evidence>
<dbReference type="FunFam" id="3.40.50.2000:FF:000025">
    <property type="entry name" value="Starch synthase, chloroplastic/amyloplastic"/>
    <property type="match status" value="1"/>
</dbReference>
<feature type="non-terminal residue" evidence="8">
    <location>
        <position position="296"/>
    </location>
</feature>
<dbReference type="Gene3D" id="3.40.50.2000">
    <property type="entry name" value="Glycogen Phosphorylase B"/>
    <property type="match status" value="2"/>
</dbReference>
<dbReference type="Pfam" id="PF08323">
    <property type="entry name" value="Glyco_transf_5"/>
    <property type="match status" value="1"/>
</dbReference>
<dbReference type="Proteomes" id="UP000189703">
    <property type="component" value="Unplaced"/>
</dbReference>
<evidence type="ECO:0000259" key="6">
    <source>
        <dbReference type="Pfam" id="PF08323"/>
    </source>
</evidence>
<dbReference type="GO" id="GO:0016757">
    <property type="term" value="F:glycosyltransferase activity"/>
    <property type="evidence" value="ECO:0007669"/>
    <property type="project" value="UniProtKB-KW"/>
</dbReference>
<evidence type="ECO:0000259" key="5">
    <source>
        <dbReference type="Pfam" id="PF00534"/>
    </source>
</evidence>
<keyword evidence="3" id="KW-0808">Transferase</keyword>
<feature type="domain" description="Glycosyl transferase family 1" evidence="5">
    <location>
        <begin position="154"/>
        <end position="273"/>
    </location>
</feature>
<evidence type="ECO:0000256" key="3">
    <source>
        <dbReference type="ARBA" id="ARBA00022679"/>
    </source>
</evidence>